<keyword evidence="3" id="KW-1185">Reference proteome</keyword>
<keyword evidence="1" id="KW-0812">Transmembrane</keyword>
<dbReference type="STRING" id="713585.THITH_10185"/>
<reference evidence="2 3" key="1">
    <citation type="submission" date="2013-12" db="EMBL/GenBank/DDBJ databases">
        <authorList>
            <consortium name="DOE Joint Genome Institute"/>
            <person name="Muyzer G."/>
            <person name="Huntemann M."/>
            <person name="Han J."/>
            <person name="Chen A."/>
            <person name="Kyrpides N."/>
            <person name="Mavromatis K."/>
            <person name="Markowitz V."/>
            <person name="Palaniappan K."/>
            <person name="Ivanova N."/>
            <person name="Schaumberg A."/>
            <person name="Pati A."/>
            <person name="Liolios K."/>
            <person name="Nordberg H.P."/>
            <person name="Cantor M.N."/>
            <person name="Hua S.X."/>
            <person name="Woyke T."/>
        </authorList>
    </citation>
    <scope>NUCLEOTIDE SEQUENCE [LARGE SCALE GENOMIC DNA]</scope>
    <source>
        <strain evidence="2 3">ARh 1</strain>
    </source>
</reference>
<dbReference type="RefSeq" id="WP_006748275.1">
    <property type="nucleotide sequence ID" value="NZ_CP007029.1"/>
</dbReference>
<evidence type="ECO:0000313" key="3">
    <source>
        <dbReference type="Proteomes" id="UP000005289"/>
    </source>
</evidence>
<organism evidence="2 3">
    <name type="scientific">Thioalkalivibrio paradoxus ARh 1</name>
    <dbReference type="NCBI Taxonomy" id="713585"/>
    <lineage>
        <taxon>Bacteria</taxon>
        <taxon>Pseudomonadati</taxon>
        <taxon>Pseudomonadota</taxon>
        <taxon>Gammaproteobacteria</taxon>
        <taxon>Chromatiales</taxon>
        <taxon>Ectothiorhodospiraceae</taxon>
        <taxon>Thioalkalivibrio</taxon>
    </lineage>
</organism>
<accession>W0DTD3</accession>
<evidence type="ECO:0000313" key="2">
    <source>
        <dbReference type="EMBL" id="AHF00141.1"/>
    </source>
</evidence>
<dbReference type="Pfam" id="PF07963">
    <property type="entry name" value="N_methyl"/>
    <property type="match status" value="1"/>
</dbReference>
<dbReference type="AlphaFoldDB" id="W0DTD3"/>
<dbReference type="NCBIfam" id="TIGR02532">
    <property type="entry name" value="IV_pilin_GFxxxE"/>
    <property type="match status" value="1"/>
</dbReference>
<keyword evidence="1" id="KW-0472">Membrane</keyword>
<protein>
    <recommendedName>
        <fullName evidence="4">Type II secretion system protein J</fullName>
    </recommendedName>
</protein>
<dbReference type="OrthoDB" id="5568646at2"/>
<name>W0DTD3_9GAMM</name>
<feature type="transmembrane region" description="Helical" evidence="1">
    <location>
        <begin position="12"/>
        <end position="34"/>
    </location>
</feature>
<dbReference type="InterPro" id="IPR012902">
    <property type="entry name" value="N_methyl_site"/>
</dbReference>
<dbReference type="PROSITE" id="PS00409">
    <property type="entry name" value="PROKAR_NTER_METHYL"/>
    <property type="match status" value="1"/>
</dbReference>
<dbReference type="Proteomes" id="UP000005289">
    <property type="component" value="Chromosome"/>
</dbReference>
<evidence type="ECO:0000256" key="1">
    <source>
        <dbReference type="SAM" id="Phobius"/>
    </source>
</evidence>
<evidence type="ECO:0008006" key="4">
    <source>
        <dbReference type="Google" id="ProtNLM"/>
    </source>
</evidence>
<dbReference type="KEGG" id="tti:THITH_10185"/>
<dbReference type="EMBL" id="CP007029">
    <property type="protein sequence ID" value="AHF00141.1"/>
    <property type="molecule type" value="Genomic_DNA"/>
</dbReference>
<sequence>MTIRRARRQGFTLVEVLVAVTLFALIMVGLVGGMRTLATSADAVDERSREMDDMRVVQDFLARAFDLHRPIAVGQGRDVRPAFTGEAERLAWSGALPARHAPHGLFWLRLELDRRAATGDQHPLTLCYAPLPAGAVVASLPQDCERHVLQPKVEVFEVAYREPGGATWLESWADPARMPAAIRVRVKAGGRWWPEQILRPNGHPE</sequence>
<gene>
    <name evidence="2" type="ORF">THITH_10185</name>
</gene>
<dbReference type="HOGENOM" id="CLU_101359_1_0_6"/>
<keyword evidence="1" id="KW-1133">Transmembrane helix</keyword>
<proteinExistence type="predicted"/>